<gene>
    <name evidence="1" type="ORF">LWC34_05405</name>
</gene>
<proteinExistence type="predicted"/>
<reference evidence="1 2" key="1">
    <citation type="submission" date="2021-12" db="EMBL/GenBank/DDBJ databases">
        <title>Genome sequence of Kibdelosporangium philippinense ATCC 49844.</title>
        <authorList>
            <person name="Fedorov E.A."/>
            <person name="Omeragic M."/>
            <person name="Shalygina K.F."/>
            <person name="Maclea K.S."/>
        </authorList>
    </citation>
    <scope>NUCLEOTIDE SEQUENCE [LARGE SCALE GENOMIC DNA]</scope>
    <source>
        <strain evidence="1 2">ATCC 49844</strain>
    </source>
</reference>
<sequence length="59" mass="6338">MPRLPYPAPTGVIALIRLLPTSNTDKDTNVPALRRQQAIAYAFLAVSAARSAPPRPLKA</sequence>
<evidence type="ECO:0000313" key="1">
    <source>
        <dbReference type="EMBL" id="MCE7002267.1"/>
    </source>
</evidence>
<dbReference type="RefSeq" id="WP_233723292.1">
    <property type="nucleotide sequence ID" value="NZ_JAJVCN010000001.1"/>
</dbReference>
<name>A0ABS8Z463_9PSEU</name>
<comment type="caution">
    <text evidence="1">The sequence shown here is derived from an EMBL/GenBank/DDBJ whole genome shotgun (WGS) entry which is preliminary data.</text>
</comment>
<organism evidence="1 2">
    <name type="scientific">Kibdelosporangium philippinense</name>
    <dbReference type="NCBI Taxonomy" id="211113"/>
    <lineage>
        <taxon>Bacteria</taxon>
        <taxon>Bacillati</taxon>
        <taxon>Actinomycetota</taxon>
        <taxon>Actinomycetes</taxon>
        <taxon>Pseudonocardiales</taxon>
        <taxon>Pseudonocardiaceae</taxon>
        <taxon>Kibdelosporangium</taxon>
    </lineage>
</organism>
<dbReference type="EMBL" id="JAJVCN010000001">
    <property type="protein sequence ID" value="MCE7002267.1"/>
    <property type="molecule type" value="Genomic_DNA"/>
</dbReference>
<evidence type="ECO:0000313" key="2">
    <source>
        <dbReference type="Proteomes" id="UP001521150"/>
    </source>
</evidence>
<accession>A0ABS8Z463</accession>
<dbReference type="Proteomes" id="UP001521150">
    <property type="component" value="Unassembled WGS sequence"/>
</dbReference>
<protein>
    <submittedName>
        <fullName evidence="1">Uncharacterized protein</fullName>
    </submittedName>
</protein>
<keyword evidence="2" id="KW-1185">Reference proteome</keyword>